<organism evidence="1 2">
    <name type="scientific">Mycena rosella</name>
    <name type="common">Pink bonnet</name>
    <name type="synonym">Agaricus rosellus</name>
    <dbReference type="NCBI Taxonomy" id="1033263"/>
    <lineage>
        <taxon>Eukaryota</taxon>
        <taxon>Fungi</taxon>
        <taxon>Dikarya</taxon>
        <taxon>Basidiomycota</taxon>
        <taxon>Agaricomycotina</taxon>
        <taxon>Agaricomycetes</taxon>
        <taxon>Agaricomycetidae</taxon>
        <taxon>Agaricales</taxon>
        <taxon>Marasmiineae</taxon>
        <taxon>Mycenaceae</taxon>
        <taxon>Mycena</taxon>
    </lineage>
</organism>
<dbReference type="InterPro" id="IPR018608">
    <property type="entry name" value="Gti1/Pac2"/>
</dbReference>
<reference evidence="1" key="1">
    <citation type="submission" date="2023-03" db="EMBL/GenBank/DDBJ databases">
        <title>Massive genome expansion in bonnet fungi (Mycena s.s.) driven by repeated elements and novel gene families across ecological guilds.</title>
        <authorList>
            <consortium name="Lawrence Berkeley National Laboratory"/>
            <person name="Harder C.B."/>
            <person name="Miyauchi S."/>
            <person name="Viragh M."/>
            <person name="Kuo A."/>
            <person name="Thoen E."/>
            <person name="Andreopoulos B."/>
            <person name="Lu D."/>
            <person name="Skrede I."/>
            <person name="Drula E."/>
            <person name="Henrissat B."/>
            <person name="Morin E."/>
            <person name="Kohler A."/>
            <person name="Barry K."/>
            <person name="LaButti K."/>
            <person name="Morin E."/>
            <person name="Salamov A."/>
            <person name="Lipzen A."/>
            <person name="Mereny Z."/>
            <person name="Hegedus B."/>
            <person name="Baldrian P."/>
            <person name="Stursova M."/>
            <person name="Weitz H."/>
            <person name="Taylor A."/>
            <person name="Grigoriev I.V."/>
            <person name="Nagy L.G."/>
            <person name="Martin F."/>
            <person name="Kauserud H."/>
        </authorList>
    </citation>
    <scope>NUCLEOTIDE SEQUENCE</scope>
    <source>
        <strain evidence="1">CBHHK067</strain>
    </source>
</reference>
<evidence type="ECO:0000313" key="2">
    <source>
        <dbReference type="Proteomes" id="UP001221757"/>
    </source>
</evidence>
<evidence type="ECO:0000313" key="1">
    <source>
        <dbReference type="EMBL" id="KAJ7673429.1"/>
    </source>
</evidence>
<dbReference type="AlphaFoldDB" id="A0AAD7D4L8"/>
<dbReference type="Proteomes" id="UP001221757">
    <property type="component" value="Unassembled WGS sequence"/>
</dbReference>
<sequence length="283" mass="31570">MRDTAVLRQSKATFTGSSVETKQEAQRILIAASFGYIQVLEHPLSISEKQMISSGDIFVWDATRVKKFRDGRRWGPSRGRGDFIYYEEVYYVHYCDEPIVISGGLTKKIYSGCIPSSNGELLWRLAAYYTPSDLPPLPTVVLPAIDEEFVKMCRKPEQKYKRPNKCRPRGCSHSQAPRFLLRDALFRLYFPPGLVQGEDSERKNPGVQSSILCCRAENPNPSSIVGGDNIASQTTAEAEGDQLAAEVLKALASAWVHRPVLGVPSVEDVDTGVTHSQEYIRTP</sequence>
<proteinExistence type="predicted"/>
<comment type="caution">
    <text evidence="1">The sequence shown here is derived from an EMBL/GenBank/DDBJ whole genome shotgun (WGS) entry which is preliminary data.</text>
</comment>
<dbReference type="EMBL" id="JARKIE010000162">
    <property type="protein sequence ID" value="KAJ7673429.1"/>
    <property type="molecule type" value="Genomic_DNA"/>
</dbReference>
<protein>
    <submittedName>
        <fullName evidence="1">Uncharacterized protein</fullName>
    </submittedName>
</protein>
<keyword evidence="2" id="KW-1185">Reference proteome</keyword>
<accession>A0AAD7D4L8</accession>
<dbReference type="Pfam" id="PF09729">
    <property type="entry name" value="Gti1_Pac2"/>
    <property type="match status" value="1"/>
</dbReference>
<name>A0AAD7D4L8_MYCRO</name>
<gene>
    <name evidence="1" type="ORF">B0H17DRAFT_1140901</name>
</gene>